<dbReference type="RefSeq" id="WP_159486729.1">
    <property type="nucleotide sequence ID" value="NZ_BLIP01000001.1"/>
</dbReference>
<evidence type="ECO:0000313" key="4">
    <source>
        <dbReference type="Proteomes" id="UP000429552"/>
    </source>
</evidence>
<dbReference type="Proteomes" id="UP000429552">
    <property type="component" value="Unassembled WGS sequence"/>
</dbReference>
<reference evidence="2 4" key="1">
    <citation type="submission" date="2019-12" db="EMBL/GenBank/DDBJ databases">
        <title>Whole genome shotgun sequence of Streptomyces libani subsp. libani NBRC 13452.</title>
        <authorList>
            <person name="Ichikawa N."/>
            <person name="Kimura A."/>
            <person name="Kitahashi Y."/>
            <person name="Komaki H."/>
            <person name="Tamura T."/>
        </authorList>
    </citation>
    <scope>NUCLEOTIDE SEQUENCE [LARGE SCALE GENOMIC DNA]</scope>
    <source>
        <strain evidence="2 4">NBRC 13452</strain>
    </source>
</reference>
<evidence type="ECO:0000313" key="5">
    <source>
        <dbReference type="Proteomes" id="UP001210609"/>
    </source>
</evidence>
<accession>A0A640THI0</accession>
<evidence type="ECO:0000313" key="3">
    <source>
        <dbReference type="EMBL" id="WAT97232.1"/>
    </source>
</evidence>
<reference evidence="3 5" key="2">
    <citation type="submission" date="2022-12" db="EMBL/GenBank/DDBJ databases">
        <authorList>
            <person name="Ruckert C."/>
            <person name="Busche T."/>
            <person name="Kalinowski J."/>
            <person name="Wittmann C."/>
        </authorList>
    </citation>
    <scope>NUCLEOTIDE SEQUENCE [LARGE SCALE GENOMIC DNA]</scope>
    <source>
        <strain evidence="3 5">DSM 40555</strain>
    </source>
</reference>
<feature type="region of interest" description="Disordered" evidence="1">
    <location>
        <begin position="42"/>
        <end position="90"/>
    </location>
</feature>
<dbReference type="EMBL" id="CP114202">
    <property type="protein sequence ID" value="WAT97232.1"/>
    <property type="molecule type" value="Genomic_DNA"/>
</dbReference>
<name>A0A640THI0_STRNI</name>
<evidence type="ECO:0000256" key="1">
    <source>
        <dbReference type="SAM" id="MobiDB-lite"/>
    </source>
</evidence>
<feature type="compositionally biased region" description="Low complexity" evidence="1">
    <location>
        <begin position="66"/>
        <end position="81"/>
    </location>
</feature>
<dbReference type="AlphaFoldDB" id="A0A640THI0"/>
<protein>
    <submittedName>
        <fullName evidence="2">Uncharacterized protein</fullName>
    </submittedName>
</protein>
<feature type="compositionally biased region" description="Basic and acidic residues" evidence="1">
    <location>
        <begin position="42"/>
        <end position="59"/>
    </location>
</feature>
<dbReference type="EMBL" id="BLIP01000001">
    <property type="protein sequence ID" value="GFE22700.1"/>
    <property type="molecule type" value="Genomic_DNA"/>
</dbReference>
<organism evidence="2 4">
    <name type="scientific">Streptomyces nigrescens</name>
    <dbReference type="NCBI Taxonomy" id="1920"/>
    <lineage>
        <taxon>Bacteria</taxon>
        <taxon>Bacillati</taxon>
        <taxon>Actinomycetota</taxon>
        <taxon>Actinomycetes</taxon>
        <taxon>Kitasatosporales</taxon>
        <taxon>Streptomycetaceae</taxon>
        <taxon>Streptomyces</taxon>
    </lineage>
</organism>
<dbReference type="Proteomes" id="UP001210609">
    <property type="component" value="Chromosome"/>
</dbReference>
<evidence type="ECO:0000313" key="2">
    <source>
        <dbReference type="EMBL" id="GFE22700.1"/>
    </source>
</evidence>
<proteinExistence type="predicted"/>
<keyword evidence="5" id="KW-1185">Reference proteome</keyword>
<gene>
    <name evidence="2" type="ORF">Sliba_31530</name>
    <name evidence="3" type="ORF">STRLI_003144</name>
</gene>
<sequence>MRAAWKDNAPERRDGARERRDILGAMVRSFDLKAEAEMRLDSDRRAEELARKRGEKPTRATDGTQGPAHADGPPAAGAADAGDGEEEGVS</sequence>